<gene>
    <name evidence="10" type="ORF">BBJ29_005606</name>
    <name evidence="9" type="ORF">BBP00_00007556</name>
</gene>
<feature type="domain" description="Heme haloperoxidase family profile" evidence="8">
    <location>
        <begin position="13"/>
        <end position="221"/>
    </location>
</feature>
<keyword evidence="3" id="KW-0349">Heme</keyword>
<dbReference type="Proteomes" id="UP000284657">
    <property type="component" value="Unassembled WGS sequence"/>
</dbReference>
<dbReference type="EMBL" id="MBAD02000024">
    <property type="protein sequence ID" value="RLN71800.1"/>
    <property type="molecule type" value="Genomic_DNA"/>
</dbReference>
<evidence type="ECO:0000256" key="5">
    <source>
        <dbReference type="ARBA" id="ARBA00023002"/>
    </source>
</evidence>
<dbReference type="OrthoDB" id="407298at2759"/>
<dbReference type="GO" id="GO:0046872">
    <property type="term" value="F:metal ion binding"/>
    <property type="evidence" value="ECO:0007669"/>
    <property type="project" value="UniProtKB-KW"/>
</dbReference>
<dbReference type="PANTHER" id="PTHR33577:SF9">
    <property type="entry name" value="PEROXIDASE STCC"/>
    <property type="match status" value="1"/>
</dbReference>
<dbReference type="Proteomes" id="UP000277300">
    <property type="component" value="Unassembled WGS sequence"/>
</dbReference>
<evidence type="ECO:0000313" key="12">
    <source>
        <dbReference type="Proteomes" id="UP000284657"/>
    </source>
</evidence>
<name>A0A3F2RJD7_9STRA</name>
<organism evidence="9 11">
    <name type="scientific">Phytophthora kernoviae</name>
    <dbReference type="NCBI Taxonomy" id="325452"/>
    <lineage>
        <taxon>Eukaryota</taxon>
        <taxon>Sar</taxon>
        <taxon>Stramenopiles</taxon>
        <taxon>Oomycota</taxon>
        <taxon>Peronosporomycetes</taxon>
        <taxon>Peronosporales</taxon>
        <taxon>Peronosporaceae</taxon>
        <taxon>Phytophthora</taxon>
    </lineage>
</organism>
<dbReference type="InterPro" id="IPR000028">
    <property type="entry name" value="Chloroperoxidase"/>
</dbReference>
<accession>A0A3F2RJD7</accession>
<comment type="similarity">
    <text evidence="7">Belongs to the chloroperoxidase family.</text>
</comment>
<comment type="cofactor">
    <cofactor evidence="1">
        <name>heme b</name>
        <dbReference type="ChEBI" id="CHEBI:60344"/>
    </cofactor>
</comment>
<dbReference type="GO" id="GO:0004601">
    <property type="term" value="F:peroxidase activity"/>
    <property type="evidence" value="ECO:0007669"/>
    <property type="project" value="UniProtKB-KW"/>
</dbReference>
<keyword evidence="5" id="KW-0560">Oxidoreductase</keyword>
<dbReference type="PROSITE" id="PS51405">
    <property type="entry name" value="HEME_HALOPEROXIDASE"/>
    <property type="match status" value="1"/>
</dbReference>
<evidence type="ECO:0000256" key="4">
    <source>
        <dbReference type="ARBA" id="ARBA00022723"/>
    </source>
</evidence>
<keyword evidence="6" id="KW-0408">Iron</keyword>
<keyword evidence="2" id="KW-0575">Peroxidase</keyword>
<protein>
    <recommendedName>
        <fullName evidence="8">Heme haloperoxidase family profile domain-containing protein</fullName>
    </recommendedName>
</protein>
<dbReference type="AlphaFoldDB" id="A0A3F2RJD7"/>
<reference evidence="11 12" key="1">
    <citation type="submission" date="2018-07" db="EMBL/GenBank/DDBJ databases">
        <title>Genome sequencing of oomycete isolates from Chile give support for New Zealand origin for Phytophthora kernoviae and make available the first Nothophytophthora sp. genome.</title>
        <authorList>
            <person name="Studholme D.J."/>
            <person name="Sanfuentes E."/>
            <person name="Panda P."/>
            <person name="Hill R."/>
            <person name="Sambles C."/>
            <person name="Grant M."/>
            <person name="Williams N.M."/>
            <person name="Mcdougal R.L."/>
        </authorList>
    </citation>
    <scope>NUCLEOTIDE SEQUENCE [LARGE SCALE GENOMIC DNA]</scope>
    <source>
        <strain evidence="9">Chile6</strain>
        <strain evidence="10">Chile7</strain>
    </source>
</reference>
<dbReference type="Pfam" id="PF01328">
    <property type="entry name" value="Peroxidase_2"/>
    <property type="match status" value="1"/>
</dbReference>
<keyword evidence="4" id="KW-0479">Metal-binding</keyword>
<evidence type="ECO:0000256" key="3">
    <source>
        <dbReference type="ARBA" id="ARBA00022617"/>
    </source>
</evidence>
<proteinExistence type="inferred from homology"/>
<dbReference type="SUPFAM" id="SSF47571">
    <property type="entry name" value="Cloroperoxidase"/>
    <property type="match status" value="1"/>
</dbReference>
<dbReference type="PANTHER" id="PTHR33577">
    <property type="entry name" value="STERIGMATOCYSTIN BIOSYNTHESIS PEROXIDASE STCC-RELATED"/>
    <property type="match status" value="1"/>
</dbReference>
<evidence type="ECO:0000256" key="7">
    <source>
        <dbReference type="ARBA" id="ARBA00025795"/>
    </source>
</evidence>
<evidence type="ECO:0000313" key="11">
    <source>
        <dbReference type="Proteomes" id="UP000277300"/>
    </source>
</evidence>
<evidence type="ECO:0000259" key="8">
    <source>
        <dbReference type="PROSITE" id="PS51405"/>
    </source>
</evidence>
<dbReference type="Gene3D" id="1.10.489.10">
    <property type="entry name" value="Chloroperoxidase-like"/>
    <property type="match status" value="1"/>
</dbReference>
<evidence type="ECO:0000256" key="6">
    <source>
        <dbReference type="ARBA" id="ARBA00023004"/>
    </source>
</evidence>
<comment type="caution">
    <text evidence="9">The sequence shown here is derived from an EMBL/GenBank/DDBJ whole genome shotgun (WGS) entry which is preliminary data.</text>
</comment>
<evidence type="ECO:0000313" key="9">
    <source>
        <dbReference type="EMBL" id="RLN57337.1"/>
    </source>
</evidence>
<evidence type="ECO:0000256" key="1">
    <source>
        <dbReference type="ARBA" id="ARBA00001970"/>
    </source>
</evidence>
<dbReference type="InterPro" id="IPR036851">
    <property type="entry name" value="Chloroperoxidase-like_sf"/>
</dbReference>
<sequence length="230" mass="24351">MSVRMLYASEELQVGAYYKPTANEASGVVGTTATYSRSPCPALNTLANHGYLPRNGRNITKSVLKAAIMDIFNMANDSATTQVSPLPDVFALDFVSTHNFIEHDASLVHVDLYFGFDPMAVDSALAADFLARDDGAGMINTTAVARARTDRETVGKAGNPEYSLSASLKQTAFLQAALLLLALGKGAAISVDHARSFLVDEQIPSDFAKSASPVSVAALTAKYVELVGQA</sequence>
<evidence type="ECO:0000313" key="10">
    <source>
        <dbReference type="EMBL" id="RLN71800.1"/>
    </source>
</evidence>
<dbReference type="EMBL" id="MBDO02000312">
    <property type="protein sequence ID" value="RLN57337.1"/>
    <property type="molecule type" value="Genomic_DNA"/>
</dbReference>
<evidence type="ECO:0000256" key="2">
    <source>
        <dbReference type="ARBA" id="ARBA00022559"/>
    </source>
</evidence>